<evidence type="ECO:0000313" key="2">
    <source>
        <dbReference type="Proteomes" id="UP001153954"/>
    </source>
</evidence>
<sequence>MYRQIEIDNSQRHLQLILWREDEEQPLKILKLNTVTYGTASAPHLATRCLLQLSQECNDETIANVIKRDFYMDDLNTDIPVDNVITKRTVTSMTCKIFDPLGLLSASIIKSKIFLQQLWSNKMDWDQPLPSDEASKWTDFIENLAQLSSIVIPRVIEINDLTKRFAWMYVPTDQNPADLASRGVDPQQLQDSTLWWRGPSFLLKEESEWPSQGSFATNNLPELKVFTSKGTMRRAFNKICLLPTSPDA</sequence>
<keyword evidence="2" id="KW-1185">Reference proteome</keyword>
<organism evidence="1 2">
    <name type="scientific">Euphydryas editha</name>
    <name type="common">Edith's checkerspot</name>
    <dbReference type="NCBI Taxonomy" id="104508"/>
    <lineage>
        <taxon>Eukaryota</taxon>
        <taxon>Metazoa</taxon>
        <taxon>Ecdysozoa</taxon>
        <taxon>Arthropoda</taxon>
        <taxon>Hexapoda</taxon>
        <taxon>Insecta</taxon>
        <taxon>Pterygota</taxon>
        <taxon>Neoptera</taxon>
        <taxon>Endopterygota</taxon>
        <taxon>Lepidoptera</taxon>
        <taxon>Glossata</taxon>
        <taxon>Ditrysia</taxon>
        <taxon>Papilionoidea</taxon>
        <taxon>Nymphalidae</taxon>
        <taxon>Nymphalinae</taxon>
        <taxon>Euphydryas</taxon>
    </lineage>
</organism>
<gene>
    <name evidence="1" type="ORF">EEDITHA_LOCUS22972</name>
</gene>
<reference evidence="1" key="1">
    <citation type="submission" date="2022-03" db="EMBL/GenBank/DDBJ databases">
        <authorList>
            <person name="Tunstrom K."/>
        </authorList>
    </citation>
    <scope>NUCLEOTIDE SEQUENCE</scope>
</reference>
<accession>A0AAU9VFA8</accession>
<dbReference type="Pfam" id="PF05380">
    <property type="entry name" value="Peptidase_A17"/>
    <property type="match status" value="1"/>
</dbReference>
<proteinExistence type="predicted"/>
<dbReference type="PANTHER" id="PTHR47331:SF5">
    <property type="entry name" value="RIBONUCLEASE H"/>
    <property type="match status" value="1"/>
</dbReference>
<comment type="caution">
    <text evidence="1">The sequence shown here is derived from an EMBL/GenBank/DDBJ whole genome shotgun (WGS) entry which is preliminary data.</text>
</comment>
<dbReference type="AlphaFoldDB" id="A0AAU9VFA8"/>
<protein>
    <submittedName>
        <fullName evidence="1">Uncharacterized protein</fullName>
    </submittedName>
</protein>
<dbReference type="EMBL" id="CAKOGL010000055">
    <property type="protein sequence ID" value="CAH2109104.1"/>
    <property type="molecule type" value="Genomic_DNA"/>
</dbReference>
<dbReference type="InterPro" id="IPR008042">
    <property type="entry name" value="Retrotrans_Pao"/>
</dbReference>
<name>A0AAU9VFA8_EUPED</name>
<evidence type="ECO:0000313" key="1">
    <source>
        <dbReference type="EMBL" id="CAH2109104.1"/>
    </source>
</evidence>
<dbReference type="PANTHER" id="PTHR47331">
    <property type="entry name" value="PHD-TYPE DOMAIN-CONTAINING PROTEIN"/>
    <property type="match status" value="1"/>
</dbReference>
<dbReference type="Proteomes" id="UP001153954">
    <property type="component" value="Unassembled WGS sequence"/>
</dbReference>